<sequence length="643" mass="66729">MVDGHNRPPQVDVDNDVTSSATWKVGTVAAPASPDATGPMDPPGPPTLPVSTVLDGRYQLLSVMHARGPVTLWRGDDRILARPVAVRVVQHAGTGARDFAALDRAAEMLLSAAIGSGRLVHPGAASTYDATSTTTDVGRVSYVVSEWVEGRSLQALSAQRPLRPDQAATVMLAVARVLAAAHERGIHHGDLRASDVIVSGHGMVKVVDLGTGSVVAALEKGAHSQAEPWAGADGPGRDAEDVRAMGGLLYAALTGHWPLACGDTVLPPAARTDDGRVYSPRQVRADVPPDLDALTLAALGDDRARRPTITSAAEFAEALEDLAPADGTLDLGRVRFDDEPSLTRTMTAGPSTTGYTVDGFDADPYDPAGSYGPPGSTAYPPGGTGTGGGYRGGYRDDRGRQDDGRFPTDRPRRGRSAPAPGAPGFLSDHPDERGARRSGGPRPRRRLLLVAGLIATIAVVAVAVTSVVLARGTGKKAPAAPSAAPSATAPASTGKPLPTPNVLAFDPPPGQNGENDAEAPKAIDGNPSTVWTTEGYNNTDGRQFGGLKSGVGLRLDFGQPVTVRQITITFGFGPTAFELRAGDAAVNDANAYSVVLPETVATSTTVSVPATTAHRYWVVWLTRLPTVDDGRFKGAVADVSFRS</sequence>
<dbReference type="AlphaFoldDB" id="F8B0U0"/>
<feature type="domain" description="Protein kinase" evidence="8">
    <location>
        <begin position="58"/>
        <end position="319"/>
    </location>
</feature>
<dbReference type="InterPro" id="IPR011009">
    <property type="entry name" value="Kinase-like_dom_sf"/>
</dbReference>
<dbReference type="GO" id="GO:0004674">
    <property type="term" value="F:protein serine/threonine kinase activity"/>
    <property type="evidence" value="ECO:0007669"/>
    <property type="project" value="UniProtKB-KW"/>
</dbReference>
<dbReference type="InterPro" id="IPR008979">
    <property type="entry name" value="Galactose-bd-like_sf"/>
</dbReference>
<dbReference type="Gene3D" id="1.10.510.10">
    <property type="entry name" value="Transferase(Phosphotransferase) domain 1"/>
    <property type="match status" value="1"/>
</dbReference>
<evidence type="ECO:0000256" key="7">
    <source>
        <dbReference type="SAM" id="Phobius"/>
    </source>
</evidence>
<dbReference type="Gene3D" id="2.60.120.260">
    <property type="entry name" value="Galactose-binding domain-like"/>
    <property type="match status" value="1"/>
</dbReference>
<feature type="transmembrane region" description="Helical" evidence="7">
    <location>
        <begin position="447"/>
        <end position="469"/>
    </location>
</feature>
<dbReference type="RefSeq" id="WP_013875629.1">
    <property type="nucleotide sequence ID" value="NC_015656.1"/>
</dbReference>
<dbReference type="HOGENOM" id="CLU_021353_0_0_11"/>
<dbReference type="SUPFAM" id="SSF49785">
    <property type="entry name" value="Galactose-binding domain-like"/>
    <property type="match status" value="1"/>
</dbReference>
<dbReference type="KEGG" id="fsy:FsymDg_4538"/>
<dbReference type="Proteomes" id="UP000001549">
    <property type="component" value="Chromosome"/>
</dbReference>
<keyword evidence="4" id="KW-0067">ATP-binding</keyword>
<dbReference type="Pfam" id="PF00069">
    <property type="entry name" value="Pkinase"/>
    <property type="match status" value="1"/>
</dbReference>
<evidence type="ECO:0000256" key="2">
    <source>
        <dbReference type="ARBA" id="ARBA00022741"/>
    </source>
</evidence>
<dbReference type="PANTHER" id="PTHR43289:SF30">
    <property type="entry name" value="NON-SPECIFIC SERINE_THREONINE PROTEIN KINASE"/>
    <property type="match status" value="1"/>
</dbReference>
<dbReference type="InterPro" id="IPR000719">
    <property type="entry name" value="Prot_kinase_dom"/>
</dbReference>
<evidence type="ECO:0000256" key="4">
    <source>
        <dbReference type="ARBA" id="ARBA00022840"/>
    </source>
</evidence>
<keyword evidence="2" id="KW-0547">Nucleotide-binding</keyword>
<reference evidence="9 10" key="1">
    <citation type="submission" date="2011-05" db="EMBL/GenBank/DDBJ databases">
        <title>Complete sequence of chromosome of Frankia symbiont of Datisca glomerata.</title>
        <authorList>
            <consortium name="US DOE Joint Genome Institute"/>
            <person name="Lucas S."/>
            <person name="Han J."/>
            <person name="Lapidus A."/>
            <person name="Cheng J.-F."/>
            <person name="Goodwin L."/>
            <person name="Pitluck S."/>
            <person name="Peters L."/>
            <person name="Mikhailova N."/>
            <person name="Chertkov O."/>
            <person name="Teshima H."/>
            <person name="Han C."/>
            <person name="Tapia R."/>
            <person name="Land M."/>
            <person name="Hauser L."/>
            <person name="Kyrpides N."/>
            <person name="Ivanova N."/>
            <person name="Pagani I."/>
            <person name="Berry A."/>
            <person name="Pawlowski K."/>
            <person name="Persson T."/>
            <person name="Vanden Heuvel B."/>
            <person name="Benson D."/>
            <person name="Woyke T."/>
        </authorList>
    </citation>
    <scope>NUCLEOTIDE SEQUENCE [LARGE SCALE GENOMIC DNA]</scope>
    <source>
        <strain evidence="10">4085684</strain>
    </source>
</reference>
<name>F8B0U0_9ACTN</name>
<dbReference type="STRING" id="656024.FsymDg_4538"/>
<dbReference type="CDD" id="cd13973">
    <property type="entry name" value="PK_MviN-like"/>
    <property type="match status" value="1"/>
</dbReference>
<keyword evidence="7" id="KW-0472">Membrane</keyword>
<feature type="compositionally biased region" description="Low complexity" evidence="6">
    <location>
        <begin position="475"/>
        <end position="496"/>
    </location>
</feature>
<evidence type="ECO:0000256" key="3">
    <source>
        <dbReference type="ARBA" id="ARBA00022777"/>
    </source>
</evidence>
<dbReference type="SUPFAM" id="SSF56112">
    <property type="entry name" value="Protein kinase-like (PK-like)"/>
    <property type="match status" value="1"/>
</dbReference>
<keyword evidence="7" id="KW-1133">Transmembrane helix</keyword>
<accession>F8B0U0</accession>
<feature type="compositionally biased region" description="Polar residues" evidence="6">
    <location>
        <begin position="342"/>
        <end position="355"/>
    </location>
</feature>
<evidence type="ECO:0000256" key="6">
    <source>
        <dbReference type="SAM" id="MobiDB-lite"/>
    </source>
</evidence>
<feature type="compositionally biased region" description="Basic and acidic residues" evidence="6">
    <location>
        <begin position="393"/>
        <end position="411"/>
    </location>
</feature>
<dbReference type="PANTHER" id="PTHR43289">
    <property type="entry name" value="MITOGEN-ACTIVATED PROTEIN KINASE KINASE KINASE 20-RELATED"/>
    <property type="match status" value="1"/>
</dbReference>
<dbReference type="EMBL" id="CP002801">
    <property type="protein sequence ID" value="AEH11786.1"/>
    <property type="molecule type" value="Genomic_DNA"/>
</dbReference>
<keyword evidence="10" id="KW-1185">Reference proteome</keyword>
<feature type="region of interest" description="Disordered" evidence="6">
    <location>
        <begin position="341"/>
        <end position="442"/>
    </location>
</feature>
<feature type="compositionally biased region" description="Gly residues" evidence="6">
    <location>
        <begin position="382"/>
        <end position="392"/>
    </location>
</feature>
<keyword evidence="7" id="KW-0812">Transmembrane</keyword>
<dbReference type="Gene3D" id="3.30.200.20">
    <property type="entry name" value="Phosphorylase Kinase, domain 1"/>
    <property type="match status" value="1"/>
</dbReference>
<evidence type="ECO:0000313" key="9">
    <source>
        <dbReference type="EMBL" id="AEH11786.1"/>
    </source>
</evidence>
<proteinExistence type="predicted"/>
<organism evidence="9 10">
    <name type="scientific">Candidatus Protofrankia datiscae</name>
    <dbReference type="NCBI Taxonomy" id="2716812"/>
    <lineage>
        <taxon>Bacteria</taxon>
        <taxon>Bacillati</taxon>
        <taxon>Actinomycetota</taxon>
        <taxon>Actinomycetes</taxon>
        <taxon>Frankiales</taxon>
        <taxon>Frankiaceae</taxon>
        <taxon>Protofrankia</taxon>
    </lineage>
</organism>
<keyword evidence="1" id="KW-0808">Transferase</keyword>
<feature type="compositionally biased region" description="Low complexity" evidence="6">
    <location>
        <begin position="369"/>
        <end position="381"/>
    </location>
</feature>
<protein>
    <submittedName>
        <fullName evidence="9">Serine/threonine protein kinase</fullName>
    </submittedName>
</protein>
<dbReference type="eggNOG" id="COG0515">
    <property type="taxonomic scope" value="Bacteria"/>
</dbReference>
<keyword evidence="5" id="KW-0675">Receptor</keyword>
<feature type="region of interest" description="Disordered" evidence="6">
    <location>
        <begin position="475"/>
        <end position="528"/>
    </location>
</feature>
<evidence type="ECO:0000256" key="5">
    <source>
        <dbReference type="ARBA" id="ARBA00023170"/>
    </source>
</evidence>
<keyword evidence="9" id="KW-0723">Serine/threonine-protein kinase</keyword>
<gene>
    <name evidence="9" type="ordered locus">FsymDg_4538</name>
</gene>
<dbReference type="PROSITE" id="PS50011">
    <property type="entry name" value="PROTEIN_KINASE_DOM"/>
    <property type="match status" value="1"/>
</dbReference>
<feature type="region of interest" description="Disordered" evidence="6">
    <location>
        <begin position="29"/>
        <end position="48"/>
    </location>
</feature>
<dbReference type="SMART" id="SM00220">
    <property type="entry name" value="S_TKc"/>
    <property type="match status" value="1"/>
</dbReference>
<evidence type="ECO:0000313" key="10">
    <source>
        <dbReference type="Proteomes" id="UP000001549"/>
    </source>
</evidence>
<evidence type="ECO:0000259" key="8">
    <source>
        <dbReference type="PROSITE" id="PS50011"/>
    </source>
</evidence>
<keyword evidence="3 9" id="KW-0418">Kinase</keyword>
<evidence type="ECO:0000256" key="1">
    <source>
        <dbReference type="ARBA" id="ARBA00022679"/>
    </source>
</evidence>
<dbReference type="GO" id="GO:0005524">
    <property type="term" value="F:ATP binding"/>
    <property type="evidence" value="ECO:0007669"/>
    <property type="project" value="UniProtKB-KW"/>
</dbReference>